<dbReference type="OrthoDB" id="540435at2"/>
<dbReference type="RefSeq" id="WP_011821114.1">
    <property type="nucleotide sequence ID" value="NC_008817.1"/>
</dbReference>
<dbReference type="AlphaFoldDB" id="A2BZ18"/>
<gene>
    <name evidence="1" type="ordered locus">P9515_18221</name>
</gene>
<proteinExistence type="predicted"/>
<evidence type="ECO:0000313" key="1">
    <source>
        <dbReference type="EMBL" id="ABM73029.1"/>
    </source>
</evidence>
<protein>
    <recommendedName>
        <fullName evidence="3">SH3b domain-containing protein</fullName>
    </recommendedName>
</protein>
<accession>A2BZ18</accession>
<sequence length="109" mass="12399">MIKNMIKNICLIGFALIGPITLPAGGIQRNLNEYNVLNNSKEIILNGSCSLYSYPRTHAKKLMVLNSGESLSILRKWVVNERDVWARVELATNRFIDHPNKTTKGWIKM</sequence>
<evidence type="ECO:0008006" key="3">
    <source>
        <dbReference type="Google" id="ProtNLM"/>
    </source>
</evidence>
<dbReference type="KEGG" id="pmc:P9515_18221"/>
<evidence type="ECO:0000313" key="2">
    <source>
        <dbReference type="Proteomes" id="UP000001589"/>
    </source>
</evidence>
<name>A2BZ18_PROM5</name>
<dbReference type="STRING" id="167542.P9515_18221"/>
<dbReference type="EMBL" id="CP000552">
    <property type="protein sequence ID" value="ABM73029.1"/>
    <property type="molecule type" value="Genomic_DNA"/>
</dbReference>
<organism evidence="1 2">
    <name type="scientific">Prochlorococcus marinus (strain MIT 9515)</name>
    <dbReference type="NCBI Taxonomy" id="167542"/>
    <lineage>
        <taxon>Bacteria</taxon>
        <taxon>Bacillati</taxon>
        <taxon>Cyanobacteriota</taxon>
        <taxon>Cyanophyceae</taxon>
        <taxon>Synechococcales</taxon>
        <taxon>Prochlorococcaceae</taxon>
        <taxon>Prochlorococcus</taxon>
    </lineage>
</organism>
<dbReference type="eggNOG" id="ENOG5032FUJ">
    <property type="taxonomic scope" value="Bacteria"/>
</dbReference>
<reference evidence="1 2" key="1">
    <citation type="journal article" date="2007" name="PLoS Genet.">
        <title>Patterns and implications of gene gain and loss in the evolution of Prochlorococcus.</title>
        <authorList>
            <person name="Kettler G.C."/>
            <person name="Martiny A.C."/>
            <person name="Huang K."/>
            <person name="Zucker J."/>
            <person name="Coleman M.L."/>
            <person name="Rodrigue S."/>
            <person name="Chen F."/>
            <person name="Lapidus A."/>
            <person name="Ferriera S."/>
            <person name="Johnson J."/>
            <person name="Steglich C."/>
            <person name="Church G.M."/>
            <person name="Richardson P."/>
            <person name="Chisholm S.W."/>
        </authorList>
    </citation>
    <scope>NUCLEOTIDE SEQUENCE [LARGE SCALE GENOMIC DNA]</scope>
    <source>
        <strain evidence="1 2">MIT 9515</strain>
    </source>
</reference>
<dbReference type="Proteomes" id="UP000001589">
    <property type="component" value="Chromosome"/>
</dbReference>
<dbReference type="HOGENOM" id="CLU_171895_0_0_3"/>
<dbReference type="GeneID" id="60201598"/>